<dbReference type="GO" id="GO:0005634">
    <property type="term" value="C:nucleus"/>
    <property type="evidence" value="ECO:0007669"/>
    <property type="project" value="UniProtKB-SubCell"/>
</dbReference>
<evidence type="ECO:0000256" key="1">
    <source>
        <dbReference type="ARBA" id="ARBA00004123"/>
    </source>
</evidence>
<comment type="subcellular location">
    <subcellularLocation>
        <location evidence="1">Nucleus</location>
    </subcellularLocation>
</comment>
<feature type="compositionally biased region" description="Basic and acidic residues" evidence="6">
    <location>
        <begin position="84"/>
        <end position="136"/>
    </location>
</feature>
<dbReference type="PANTHER" id="PTHR46261">
    <property type="entry name" value="HIGH MOBILITY GROUP B PROTEIN 4-RELATED"/>
    <property type="match status" value="1"/>
</dbReference>
<evidence type="ECO:0000259" key="7">
    <source>
        <dbReference type="PROSITE" id="PS50118"/>
    </source>
</evidence>
<feature type="compositionally biased region" description="Acidic residues" evidence="6">
    <location>
        <begin position="155"/>
        <end position="180"/>
    </location>
</feature>
<evidence type="ECO:0000313" key="9">
    <source>
        <dbReference type="Proteomes" id="UP001154282"/>
    </source>
</evidence>
<name>A0AAV0KR58_9ROSI</name>
<organism evidence="8 9">
    <name type="scientific">Linum tenue</name>
    <dbReference type="NCBI Taxonomy" id="586396"/>
    <lineage>
        <taxon>Eukaryota</taxon>
        <taxon>Viridiplantae</taxon>
        <taxon>Streptophyta</taxon>
        <taxon>Embryophyta</taxon>
        <taxon>Tracheophyta</taxon>
        <taxon>Spermatophyta</taxon>
        <taxon>Magnoliopsida</taxon>
        <taxon>eudicotyledons</taxon>
        <taxon>Gunneridae</taxon>
        <taxon>Pentapetalae</taxon>
        <taxon>rosids</taxon>
        <taxon>fabids</taxon>
        <taxon>Malpighiales</taxon>
        <taxon>Linaceae</taxon>
        <taxon>Linum</taxon>
    </lineage>
</organism>
<protein>
    <recommendedName>
        <fullName evidence="7">HMG box domain-containing protein</fullName>
    </recommendedName>
</protein>
<keyword evidence="9" id="KW-1185">Reference proteome</keyword>
<feature type="DNA-binding region" description="HMG box" evidence="5">
    <location>
        <begin position="46"/>
        <end position="115"/>
    </location>
</feature>
<comment type="caution">
    <text evidence="8">The sequence shown here is derived from an EMBL/GenBank/DDBJ whole genome shotgun (WGS) entry which is preliminary data.</text>
</comment>
<dbReference type="GO" id="GO:0003682">
    <property type="term" value="F:chromatin binding"/>
    <property type="evidence" value="ECO:0007669"/>
    <property type="project" value="UniProtKB-ARBA"/>
</dbReference>
<evidence type="ECO:0000256" key="5">
    <source>
        <dbReference type="PROSITE-ProRule" id="PRU00267"/>
    </source>
</evidence>
<dbReference type="InterPro" id="IPR009071">
    <property type="entry name" value="HMG_box_dom"/>
</dbReference>
<dbReference type="SUPFAM" id="SSF47095">
    <property type="entry name" value="HMG-box"/>
    <property type="match status" value="1"/>
</dbReference>
<gene>
    <name evidence="8" type="ORF">LITE_LOCUS19858</name>
</gene>
<dbReference type="GO" id="GO:0030527">
    <property type="term" value="F:structural constituent of chromatin"/>
    <property type="evidence" value="ECO:0007669"/>
    <property type="project" value="UniProtKB-ARBA"/>
</dbReference>
<dbReference type="InterPro" id="IPR031061">
    <property type="entry name" value="HMGB_plant"/>
</dbReference>
<keyword evidence="4 5" id="KW-0539">Nucleus</keyword>
<dbReference type="PROSITE" id="PS50118">
    <property type="entry name" value="HMG_BOX_2"/>
    <property type="match status" value="1"/>
</dbReference>
<sequence>MNSCITCLIIFRKASKRKAAPVSVADKGDKQRARKDKKAKKDPNKPKRPPTAFFVFLYALDTIYLTVGRICLCGSKVGKAGGQKWREMSAAEKAPYEAKAGKKKDEYGKLMDAYNNKKQESDAVHGDDSDRSKSEVNDDDDEEDAPATKEAPHEEEQEVEEQEEEEEDEEEEDADEDDED</sequence>
<keyword evidence="3 5" id="KW-0238">DNA-binding</keyword>
<feature type="region of interest" description="Disordered" evidence="6">
    <location>
        <begin position="82"/>
        <end position="180"/>
    </location>
</feature>
<feature type="region of interest" description="Disordered" evidence="6">
    <location>
        <begin position="21"/>
        <end position="47"/>
    </location>
</feature>
<dbReference type="GO" id="GO:0000785">
    <property type="term" value="C:chromatin"/>
    <property type="evidence" value="ECO:0007669"/>
    <property type="project" value="UniProtKB-ARBA"/>
</dbReference>
<dbReference type="Pfam" id="PF00505">
    <property type="entry name" value="HMG_box"/>
    <property type="match status" value="1"/>
</dbReference>
<evidence type="ECO:0000256" key="2">
    <source>
        <dbReference type="ARBA" id="ARBA00008774"/>
    </source>
</evidence>
<dbReference type="Gene3D" id="1.10.30.10">
    <property type="entry name" value="High mobility group box domain"/>
    <property type="match status" value="1"/>
</dbReference>
<dbReference type="EMBL" id="CAMGYJ010000005">
    <property type="protein sequence ID" value="CAI0424240.1"/>
    <property type="molecule type" value="Genomic_DNA"/>
</dbReference>
<evidence type="ECO:0000256" key="6">
    <source>
        <dbReference type="SAM" id="MobiDB-lite"/>
    </source>
</evidence>
<accession>A0AAV0KR58</accession>
<dbReference type="InterPro" id="IPR036910">
    <property type="entry name" value="HMG_box_dom_sf"/>
</dbReference>
<proteinExistence type="inferred from homology"/>
<dbReference type="GO" id="GO:0006325">
    <property type="term" value="P:chromatin organization"/>
    <property type="evidence" value="ECO:0007669"/>
    <property type="project" value="UniProtKB-ARBA"/>
</dbReference>
<comment type="similarity">
    <text evidence="2">Belongs to the HMGB family.</text>
</comment>
<dbReference type="AlphaFoldDB" id="A0AAV0KR58"/>
<evidence type="ECO:0000313" key="8">
    <source>
        <dbReference type="EMBL" id="CAI0424240.1"/>
    </source>
</evidence>
<dbReference type="SMART" id="SM00398">
    <property type="entry name" value="HMG"/>
    <property type="match status" value="1"/>
</dbReference>
<reference evidence="8" key="1">
    <citation type="submission" date="2022-08" db="EMBL/GenBank/DDBJ databases">
        <authorList>
            <person name="Gutierrez-Valencia J."/>
        </authorList>
    </citation>
    <scope>NUCLEOTIDE SEQUENCE</scope>
</reference>
<feature type="domain" description="HMG box" evidence="7">
    <location>
        <begin position="46"/>
        <end position="115"/>
    </location>
</feature>
<dbReference type="GO" id="GO:0003677">
    <property type="term" value="F:DNA binding"/>
    <property type="evidence" value="ECO:0007669"/>
    <property type="project" value="UniProtKB-UniRule"/>
</dbReference>
<evidence type="ECO:0000256" key="4">
    <source>
        <dbReference type="ARBA" id="ARBA00023242"/>
    </source>
</evidence>
<evidence type="ECO:0000256" key="3">
    <source>
        <dbReference type="ARBA" id="ARBA00023125"/>
    </source>
</evidence>
<dbReference type="PANTHER" id="PTHR46261:SF1">
    <property type="entry name" value="HIGH MOBILITY GROUP B PROTEIN 1"/>
    <property type="match status" value="1"/>
</dbReference>
<dbReference type="Proteomes" id="UP001154282">
    <property type="component" value="Unassembled WGS sequence"/>
</dbReference>